<evidence type="ECO:0000313" key="2">
    <source>
        <dbReference type="EMBL" id="CAE8627835.1"/>
    </source>
</evidence>
<dbReference type="SUPFAM" id="SSF53098">
    <property type="entry name" value="Ribonuclease H-like"/>
    <property type="match status" value="1"/>
</dbReference>
<keyword evidence="3" id="KW-1185">Reference proteome</keyword>
<accession>A0A813GS44</accession>
<name>A0A813GS44_POLGL</name>
<dbReference type="InterPro" id="IPR012337">
    <property type="entry name" value="RNaseH-like_sf"/>
</dbReference>
<gene>
    <name evidence="2" type="ORF">PGLA1383_LOCUS44550</name>
</gene>
<comment type="caution">
    <text evidence="2">The sequence shown here is derived from an EMBL/GenBank/DDBJ whole genome shotgun (WGS) entry which is preliminary data.</text>
</comment>
<dbReference type="AlphaFoldDB" id="A0A813GS44"/>
<dbReference type="GO" id="GO:0003676">
    <property type="term" value="F:nucleic acid binding"/>
    <property type="evidence" value="ECO:0007669"/>
    <property type="project" value="InterPro"/>
</dbReference>
<feature type="non-terminal residue" evidence="2">
    <location>
        <position position="1"/>
    </location>
</feature>
<organism evidence="2 3">
    <name type="scientific">Polarella glacialis</name>
    <name type="common">Dinoflagellate</name>
    <dbReference type="NCBI Taxonomy" id="89957"/>
    <lineage>
        <taxon>Eukaryota</taxon>
        <taxon>Sar</taxon>
        <taxon>Alveolata</taxon>
        <taxon>Dinophyceae</taxon>
        <taxon>Suessiales</taxon>
        <taxon>Suessiaceae</taxon>
        <taxon>Polarella</taxon>
    </lineage>
</organism>
<dbReference type="Proteomes" id="UP000654075">
    <property type="component" value="Unassembled WGS sequence"/>
</dbReference>
<dbReference type="InterPro" id="IPR002156">
    <property type="entry name" value="RNaseH_domain"/>
</dbReference>
<dbReference type="EMBL" id="CAJNNV010029275">
    <property type="protein sequence ID" value="CAE8627835.1"/>
    <property type="molecule type" value="Genomic_DNA"/>
</dbReference>
<dbReference type="Pfam" id="PF00075">
    <property type="entry name" value="RNase_H"/>
    <property type="match status" value="1"/>
</dbReference>
<proteinExistence type="predicted"/>
<feature type="domain" description="RNase H type-1" evidence="1">
    <location>
        <begin position="476"/>
        <end position="629"/>
    </location>
</feature>
<evidence type="ECO:0000313" key="3">
    <source>
        <dbReference type="Proteomes" id="UP000654075"/>
    </source>
</evidence>
<evidence type="ECO:0000259" key="1">
    <source>
        <dbReference type="PROSITE" id="PS50879"/>
    </source>
</evidence>
<dbReference type="Gene3D" id="3.30.420.10">
    <property type="entry name" value="Ribonuclease H-like superfamily/Ribonuclease H"/>
    <property type="match status" value="1"/>
</dbReference>
<dbReference type="PROSITE" id="PS50879">
    <property type="entry name" value="RNASE_H_1"/>
    <property type="match status" value="1"/>
</dbReference>
<reference evidence="2" key="1">
    <citation type="submission" date="2021-02" db="EMBL/GenBank/DDBJ databases">
        <authorList>
            <person name="Dougan E. K."/>
            <person name="Rhodes N."/>
            <person name="Thang M."/>
            <person name="Chan C."/>
        </authorList>
    </citation>
    <scope>NUCLEOTIDE SEQUENCE</scope>
</reference>
<dbReference type="GO" id="GO:0004523">
    <property type="term" value="F:RNA-DNA hybrid ribonuclease activity"/>
    <property type="evidence" value="ECO:0007669"/>
    <property type="project" value="InterPro"/>
</dbReference>
<sequence>LAITIYGGPRRLMAHGAASCAVRTKQGILAGCTFAATLLRVLLLSVCDATALHWPSVRLKVFVDDASMQAIGQQEHVVTNLSESTAFLAESLEEDLLMQVSRSKSVLLASSKAVGVRLAARLRVWAFPVGEVAKNLGCDFSAGKRLKRKTQLARRLKVQRRLYRFKALRKAGAMTANVAHAGLSTACSYGLKVTGVPNKELQHIRRLVRSAAALRVHGRSLTLALMLDGNPQLDPAFIANRAPLQQWASTIWSKSVPIVNLQVAFDQALRNAGAAPWRQVRGPAGAVVATLQRIGWQARNAALWTTHTGLALDLRQTCPVTLAALVDAATLAWQWKQVAKAEGLEELADGGLISPLRSLMRPSGTEWTMGHAAAVKCTVVGGQWPQQRLADAGCSAEQVCQSCHAAPGTLRHRHWECDGTAALRRRSVDEGVVAAARGPAAGRPLWNRVLFLDPSRWIQPPLSEPMTYWFRVPADGIFSGIVYTDGSGLYPTMPGLRRIGFGIAALDSRGHLTGAAYGPGVHPMQVVPVAELLAFLTLLRHSMAPLEAKSDCQMLVNGFARGRVWCTAADRPHADIWALIWHILDGFGECAVSKVPAHATQADVDASRVSEADRAGNQWADVLAKKGARIHPSCEAEVLRCRRADLAVVKVGRWVGQLMMHSGRSGVLADVQLKTERLQPAARAIVQRSLSYGCRGHDVQLEGSRYVCRLCLRISRSKAMLCSKMCKGGTLFATAAHASHKLLRSGAVWWCSTCGCYGSHRLAGLKALCTGREQANVGPLSRLRQGFHPVSKARLPTAVPGRVSAARFVHAASSCSLE</sequence>
<dbReference type="InterPro" id="IPR036397">
    <property type="entry name" value="RNaseH_sf"/>
</dbReference>
<protein>
    <recommendedName>
        <fullName evidence="1">RNase H type-1 domain-containing protein</fullName>
    </recommendedName>
</protein>